<dbReference type="SUPFAM" id="SSF57701">
    <property type="entry name" value="Zn2/Cys6 DNA-binding domain"/>
    <property type="match status" value="1"/>
</dbReference>
<dbReference type="EMBL" id="JARKIB010000379">
    <property type="protein sequence ID" value="KAJ7711996.1"/>
    <property type="molecule type" value="Genomic_DNA"/>
</dbReference>
<dbReference type="Gene3D" id="4.10.240.10">
    <property type="entry name" value="Zn(2)-C6 fungal-type DNA-binding domain"/>
    <property type="match status" value="1"/>
</dbReference>
<dbReference type="GO" id="GO:0008270">
    <property type="term" value="F:zinc ion binding"/>
    <property type="evidence" value="ECO:0007669"/>
    <property type="project" value="InterPro"/>
</dbReference>
<dbReference type="CDD" id="cd00067">
    <property type="entry name" value="GAL4"/>
    <property type="match status" value="1"/>
</dbReference>
<name>A0AAD7MDB0_9AGAR</name>
<dbReference type="SMART" id="SM00066">
    <property type="entry name" value="GAL4"/>
    <property type="match status" value="1"/>
</dbReference>
<dbReference type="AlphaFoldDB" id="A0AAD7MDB0"/>
<accession>A0AAD7MDB0</accession>
<dbReference type="PROSITE" id="PS50048">
    <property type="entry name" value="ZN2_CY6_FUNGAL_2"/>
    <property type="match status" value="1"/>
</dbReference>
<reference evidence="3" key="1">
    <citation type="submission" date="2023-03" db="EMBL/GenBank/DDBJ databases">
        <title>Massive genome expansion in bonnet fungi (Mycena s.s.) driven by repeated elements and novel gene families across ecological guilds.</title>
        <authorList>
            <consortium name="Lawrence Berkeley National Laboratory"/>
            <person name="Harder C.B."/>
            <person name="Miyauchi S."/>
            <person name="Viragh M."/>
            <person name="Kuo A."/>
            <person name="Thoen E."/>
            <person name="Andreopoulos B."/>
            <person name="Lu D."/>
            <person name="Skrede I."/>
            <person name="Drula E."/>
            <person name="Henrissat B."/>
            <person name="Morin E."/>
            <person name="Kohler A."/>
            <person name="Barry K."/>
            <person name="LaButti K."/>
            <person name="Morin E."/>
            <person name="Salamov A."/>
            <person name="Lipzen A."/>
            <person name="Mereny Z."/>
            <person name="Hegedus B."/>
            <person name="Baldrian P."/>
            <person name="Stursova M."/>
            <person name="Weitz H."/>
            <person name="Taylor A."/>
            <person name="Grigoriev I.V."/>
            <person name="Nagy L.G."/>
            <person name="Martin F."/>
            <person name="Kauserud H."/>
        </authorList>
    </citation>
    <scope>NUCLEOTIDE SEQUENCE</scope>
    <source>
        <strain evidence="3">CBHHK182m</strain>
    </source>
</reference>
<feature type="compositionally biased region" description="Low complexity" evidence="1">
    <location>
        <begin position="77"/>
        <end position="113"/>
    </location>
</feature>
<evidence type="ECO:0000259" key="2">
    <source>
        <dbReference type="PROSITE" id="PS50048"/>
    </source>
</evidence>
<dbReference type="InterPro" id="IPR001138">
    <property type="entry name" value="Zn2Cys6_DnaBD"/>
</dbReference>
<keyword evidence="4" id="KW-1185">Reference proteome</keyword>
<feature type="compositionally biased region" description="Low complexity" evidence="1">
    <location>
        <begin position="19"/>
        <end position="35"/>
    </location>
</feature>
<feature type="compositionally biased region" description="Low complexity" evidence="1">
    <location>
        <begin position="50"/>
        <end position="70"/>
    </location>
</feature>
<dbReference type="GO" id="GO:0000981">
    <property type="term" value="F:DNA-binding transcription factor activity, RNA polymerase II-specific"/>
    <property type="evidence" value="ECO:0007669"/>
    <property type="project" value="InterPro"/>
</dbReference>
<proteinExistence type="predicted"/>
<protein>
    <recommendedName>
        <fullName evidence="2">Zn(2)-C6 fungal-type domain-containing protein</fullName>
    </recommendedName>
</protein>
<sequence>MADPKLPFHPSMIGPSASFYPDPQWDYPQQQQFDFAYPAPGVSYEELMAQYYPQQPQQNPQQHPQPVQHPVYPPVQSPNNRNPNSNTSPNANPNVRSSTANTSPPPTTSSGSAPKRKRTAKKAAPVPQPAYSDNSDSDDGFGTFGGGAGISVGMGGLGVRSKGARLPGACTHCKKLKMKCDFGPGGSGSPGRDPTDNTCRRCRAGGHVCIVEGRKPRSAPNLSFGFFPPSFSSFSILFLVP</sequence>
<organism evidence="3 4">
    <name type="scientific">Mycena metata</name>
    <dbReference type="NCBI Taxonomy" id="1033252"/>
    <lineage>
        <taxon>Eukaryota</taxon>
        <taxon>Fungi</taxon>
        <taxon>Dikarya</taxon>
        <taxon>Basidiomycota</taxon>
        <taxon>Agaricomycotina</taxon>
        <taxon>Agaricomycetes</taxon>
        <taxon>Agaricomycetidae</taxon>
        <taxon>Agaricales</taxon>
        <taxon>Marasmiineae</taxon>
        <taxon>Mycenaceae</taxon>
        <taxon>Mycena</taxon>
    </lineage>
</organism>
<feature type="domain" description="Zn(2)-C6 fungal-type" evidence="2">
    <location>
        <begin position="169"/>
        <end position="211"/>
    </location>
</feature>
<evidence type="ECO:0000313" key="4">
    <source>
        <dbReference type="Proteomes" id="UP001215598"/>
    </source>
</evidence>
<evidence type="ECO:0000313" key="3">
    <source>
        <dbReference type="EMBL" id="KAJ7711996.1"/>
    </source>
</evidence>
<dbReference type="Proteomes" id="UP001215598">
    <property type="component" value="Unassembled WGS sequence"/>
</dbReference>
<evidence type="ECO:0000256" key="1">
    <source>
        <dbReference type="SAM" id="MobiDB-lite"/>
    </source>
</evidence>
<dbReference type="InterPro" id="IPR036864">
    <property type="entry name" value="Zn2-C6_fun-type_DNA-bd_sf"/>
</dbReference>
<feature type="region of interest" description="Disordered" evidence="1">
    <location>
        <begin position="1"/>
        <end position="139"/>
    </location>
</feature>
<gene>
    <name evidence="3" type="ORF">B0H16DRAFT_585074</name>
</gene>
<comment type="caution">
    <text evidence="3">The sequence shown here is derived from an EMBL/GenBank/DDBJ whole genome shotgun (WGS) entry which is preliminary data.</text>
</comment>